<keyword evidence="2" id="KW-0560">Oxidoreductase</keyword>
<dbReference type="PRINTS" id="PR00081">
    <property type="entry name" value="GDHRDH"/>
</dbReference>
<reference evidence="3 4" key="1">
    <citation type="submission" date="2021-08" db="EMBL/GenBank/DDBJ databases">
        <title>Draft Genome Sequence of Phanerochaete sordida strain YK-624.</title>
        <authorList>
            <person name="Mori T."/>
            <person name="Dohra H."/>
            <person name="Suzuki T."/>
            <person name="Kawagishi H."/>
            <person name="Hirai H."/>
        </authorList>
    </citation>
    <scope>NUCLEOTIDE SEQUENCE [LARGE SCALE GENOMIC DNA]</scope>
    <source>
        <strain evidence="3 4">YK-624</strain>
    </source>
</reference>
<accession>A0A9P3GQ05</accession>
<comment type="caution">
    <text evidence="3">The sequence shown here is derived from an EMBL/GenBank/DDBJ whole genome shotgun (WGS) entry which is preliminary data.</text>
</comment>
<dbReference type="FunFam" id="3.40.50.720:FF:000084">
    <property type="entry name" value="Short-chain dehydrogenase reductase"/>
    <property type="match status" value="1"/>
</dbReference>
<comment type="similarity">
    <text evidence="1">Belongs to the short-chain dehydrogenases/reductases (SDR) family.</text>
</comment>
<keyword evidence="4" id="KW-1185">Reference proteome</keyword>
<evidence type="ECO:0000313" key="3">
    <source>
        <dbReference type="EMBL" id="GJE97369.1"/>
    </source>
</evidence>
<organism evidence="3 4">
    <name type="scientific">Phanerochaete sordida</name>
    <dbReference type="NCBI Taxonomy" id="48140"/>
    <lineage>
        <taxon>Eukaryota</taxon>
        <taxon>Fungi</taxon>
        <taxon>Dikarya</taxon>
        <taxon>Basidiomycota</taxon>
        <taxon>Agaricomycotina</taxon>
        <taxon>Agaricomycetes</taxon>
        <taxon>Polyporales</taxon>
        <taxon>Phanerochaetaceae</taxon>
        <taxon>Phanerochaete</taxon>
    </lineage>
</organism>
<dbReference type="InterPro" id="IPR036291">
    <property type="entry name" value="NAD(P)-bd_dom_sf"/>
</dbReference>
<dbReference type="GO" id="GO:0016491">
    <property type="term" value="F:oxidoreductase activity"/>
    <property type="evidence" value="ECO:0007669"/>
    <property type="project" value="UniProtKB-KW"/>
</dbReference>
<dbReference type="CDD" id="cd05233">
    <property type="entry name" value="SDR_c"/>
    <property type="match status" value="1"/>
</dbReference>
<evidence type="ECO:0000313" key="4">
    <source>
        <dbReference type="Proteomes" id="UP000703269"/>
    </source>
</evidence>
<gene>
    <name evidence="3" type="ORF">PsYK624_135850</name>
</gene>
<name>A0A9P3GQ05_9APHY</name>
<proteinExistence type="inferred from homology"/>
<dbReference type="Pfam" id="PF13561">
    <property type="entry name" value="adh_short_C2"/>
    <property type="match status" value="1"/>
</dbReference>
<dbReference type="EMBL" id="BPQB01000071">
    <property type="protein sequence ID" value="GJE97369.1"/>
    <property type="molecule type" value="Genomic_DNA"/>
</dbReference>
<sequence length="276" mass="29124">MTGDEACGHGRLQDKVCIVTGAGSPRGIGWATTMRFAEEGARHIYAADIDTENFKALQETFEKTYKNSRVSLVEADVADEDAVKRLCDRALAETGRLDVFFANAGTFDAKAASSDQISSTAFFDTLRVNAGSAFLALKYASPAIAQINESAGKVKASGSIIMTGSIGGLRGSRYPMAYCASKAAIHNLAMTGAYENTARGTGVRVNAVAPGAVDTDVMLAELKPLIKERPDVFCGPTEIANTVVFLASDESVFMNGQVVTVDNGLTNGLFVDKVLA</sequence>
<dbReference type="PANTHER" id="PTHR43180:SF66">
    <property type="entry name" value="SHORT-CHAIN DEHYDROGENASE_REDUCTASE FAMILY PROTEIN"/>
    <property type="match status" value="1"/>
</dbReference>
<dbReference type="AlphaFoldDB" id="A0A9P3GQ05"/>
<dbReference type="PANTHER" id="PTHR43180">
    <property type="entry name" value="3-OXOACYL-(ACYL-CARRIER-PROTEIN) REDUCTASE (AFU_ORTHOLOGUE AFUA_6G11210)"/>
    <property type="match status" value="1"/>
</dbReference>
<evidence type="ECO:0000256" key="2">
    <source>
        <dbReference type="ARBA" id="ARBA00023002"/>
    </source>
</evidence>
<dbReference type="Gene3D" id="3.40.50.720">
    <property type="entry name" value="NAD(P)-binding Rossmann-like Domain"/>
    <property type="match status" value="1"/>
</dbReference>
<dbReference type="Proteomes" id="UP000703269">
    <property type="component" value="Unassembled WGS sequence"/>
</dbReference>
<dbReference type="InterPro" id="IPR002347">
    <property type="entry name" value="SDR_fam"/>
</dbReference>
<evidence type="ECO:0000256" key="1">
    <source>
        <dbReference type="ARBA" id="ARBA00006484"/>
    </source>
</evidence>
<protein>
    <submittedName>
        <fullName evidence="3">NAD(P)-binding protein</fullName>
    </submittedName>
</protein>
<dbReference type="OrthoDB" id="4131217at2759"/>
<dbReference type="SUPFAM" id="SSF51735">
    <property type="entry name" value="NAD(P)-binding Rossmann-fold domains"/>
    <property type="match status" value="1"/>
</dbReference>